<sequence>MRLLRGFVFSVMASSAFYPIMIKIFQVGWSQASAEYGASLYSWTILIYLCSVTIYALRVTEGWKPGYFDICGHSH</sequence>
<feature type="transmembrane region" description="Helical" evidence="6">
    <location>
        <begin position="7"/>
        <end position="28"/>
    </location>
</feature>
<evidence type="ECO:0000256" key="4">
    <source>
        <dbReference type="ARBA" id="ARBA00023136"/>
    </source>
</evidence>
<keyword evidence="3 6" id="KW-1133">Transmembrane helix</keyword>
<evidence type="ECO:0000256" key="1">
    <source>
        <dbReference type="ARBA" id="ARBA00004141"/>
    </source>
</evidence>
<evidence type="ECO:0000256" key="6">
    <source>
        <dbReference type="SAM" id="Phobius"/>
    </source>
</evidence>
<dbReference type="Proteomes" id="UP001152300">
    <property type="component" value="Unassembled WGS sequence"/>
</dbReference>
<feature type="transmembrane region" description="Helical" evidence="6">
    <location>
        <begin position="40"/>
        <end position="57"/>
    </location>
</feature>
<keyword evidence="2 6" id="KW-0812">Transmembrane</keyword>
<evidence type="ECO:0000256" key="2">
    <source>
        <dbReference type="ARBA" id="ARBA00022692"/>
    </source>
</evidence>
<comment type="subcellular location">
    <subcellularLocation>
        <location evidence="1">Membrane</location>
        <topology evidence="1">Multi-pass membrane protein</topology>
    </subcellularLocation>
</comment>
<dbReference type="GO" id="GO:0046872">
    <property type="term" value="F:metal ion binding"/>
    <property type="evidence" value="ECO:0007669"/>
    <property type="project" value="UniProtKB-KW"/>
</dbReference>
<feature type="binding site" evidence="5">
    <location>
        <position position="75"/>
    </location>
    <ligand>
        <name>Zn(2+)</name>
        <dbReference type="ChEBI" id="CHEBI:29105"/>
    </ligand>
</feature>
<organism evidence="7 8">
    <name type="scientific">Sclerotinia nivalis</name>
    <dbReference type="NCBI Taxonomy" id="352851"/>
    <lineage>
        <taxon>Eukaryota</taxon>
        <taxon>Fungi</taxon>
        <taxon>Dikarya</taxon>
        <taxon>Ascomycota</taxon>
        <taxon>Pezizomycotina</taxon>
        <taxon>Leotiomycetes</taxon>
        <taxon>Helotiales</taxon>
        <taxon>Sclerotiniaceae</taxon>
        <taxon>Sclerotinia</taxon>
    </lineage>
</organism>
<comment type="caution">
    <text evidence="7">The sequence shown here is derived from an EMBL/GenBank/DDBJ whole genome shotgun (WGS) entry which is preliminary data.</text>
</comment>
<evidence type="ECO:0000313" key="8">
    <source>
        <dbReference type="Proteomes" id="UP001152300"/>
    </source>
</evidence>
<keyword evidence="8" id="KW-1185">Reference proteome</keyword>
<name>A0A9X0ASX9_9HELO</name>
<keyword evidence="4 6" id="KW-0472">Membrane</keyword>
<dbReference type="GO" id="GO:0016020">
    <property type="term" value="C:membrane"/>
    <property type="evidence" value="ECO:0007669"/>
    <property type="project" value="UniProtKB-SubCell"/>
</dbReference>
<evidence type="ECO:0000313" key="7">
    <source>
        <dbReference type="EMBL" id="KAJ8068324.1"/>
    </source>
</evidence>
<reference evidence="7" key="1">
    <citation type="submission" date="2022-11" db="EMBL/GenBank/DDBJ databases">
        <title>Genome Resource of Sclerotinia nivalis Strain SnTB1, a Plant Pathogen Isolated from American Ginseng.</title>
        <authorList>
            <person name="Fan S."/>
        </authorList>
    </citation>
    <scope>NUCLEOTIDE SEQUENCE</scope>
    <source>
        <strain evidence="7">SnTB1</strain>
    </source>
</reference>
<dbReference type="InterPro" id="IPR004254">
    <property type="entry name" value="AdipoR/HlyIII-related"/>
</dbReference>
<evidence type="ECO:0000256" key="3">
    <source>
        <dbReference type="ARBA" id="ARBA00022989"/>
    </source>
</evidence>
<dbReference type="EMBL" id="JAPEIS010000003">
    <property type="protein sequence ID" value="KAJ8068324.1"/>
    <property type="molecule type" value="Genomic_DNA"/>
</dbReference>
<keyword evidence="5" id="KW-0862">Zinc</keyword>
<dbReference type="AlphaFoldDB" id="A0A9X0ASX9"/>
<proteinExistence type="predicted"/>
<protein>
    <submittedName>
        <fullName evidence="7">Uncharacterized protein</fullName>
    </submittedName>
</protein>
<evidence type="ECO:0000256" key="5">
    <source>
        <dbReference type="PIRSR" id="PIRSR604254-1"/>
    </source>
</evidence>
<dbReference type="OrthoDB" id="529367at2759"/>
<gene>
    <name evidence="7" type="ORF">OCU04_003886</name>
</gene>
<keyword evidence="5" id="KW-0479">Metal-binding</keyword>
<accession>A0A9X0ASX9</accession>
<dbReference type="Pfam" id="PF03006">
    <property type="entry name" value="HlyIII"/>
    <property type="match status" value="1"/>
</dbReference>